<dbReference type="Proteomes" id="UP001056455">
    <property type="component" value="Chromosome"/>
</dbReference>
<accession>A0ABY4YQ72</accession>
<organism evidence="1 2">
    <name type="scientific">Ornithinimicrobium faecis</name>
    <dbReference type="NCBI Taxonomy" id="2934158"/>
    <lineage>
        <taxon>Bacteria</taxon>
        <taxon>Bacillati</taxon>
        <taxon>Actinomycetota</taxon>
        <taxon>Actinomycetes</taxon>
        <taxon>Micrococcales</taxon>
        <taxon>Ornithinimicrobiaceae</taxon>
        <taxon>Ornithinimicrobium</taxon>
    </lineage>
</organism>
<reference evidence="1" key="1">
    <citation type="submission" date="2022-06" db="EMBL/GenBank/DDBJ databases">
        <title>Ornithinimicrobium HY1793.</title>
        <authorList>
            <person name="Huang Y."/>
        </authorList>
    </citation>
    <scope>NUCLEOTIDE SEQUENCE</scope>
    <source>
        <strain evidence="1">HY1793</strain>
    </source>
</reference>
<name>A0ABY4YQ72_9MICO</name>
<proteinExistence type="predicted"/>
<evidence type="ECO:0000313" key="2">
    <source>
        <dbReference type="Proteomes" id="UP001056455"/>
    </source>
</evidence>
<dbReference type="RefSeq" id="WP_252591095.1">
    <property type="nucleotide sequence ID" value="NZ_CP099489.1"/>
</dbReference>
<keyword evidence="2" id="KW-1185">Reference proteome</keyword>
<evidence type="ECO:0000313" key="1">
    <source>
        <dbReference type="EMBL" id="USQ78297.1"/>
    </source>
</evidence>
<protein>
    <submittedName>
        <fullName evidence="1">Uncharacterized protein</fullName>
    </submittedName>
</protein>
<gene>
    <name evidence="1" type="ORF">NF556_11595</name>
</gene>
<sequence>MSAPLASRARRHDYAVRVVSERRDGVLVTQYMTDLPAADRKRRRTLERGLRCELHLVRIVPVGLTLDTSVVPSAVADLLGSEVV</sequence>
<dbReference type="EMBL" id="CP099489">
    <property type="protein sequence ID" value="USQ78297.1"/>
    <property type="molecule type" value="Genomic_DNA"/>
</dbReference>